<dbReference type="Gene3D" id="3.40.50.300">
    <property type="entry name" value="P-loop containing nucleotide triphosphate hydrolases"/>
    <property type="match status" value="1"/>
</dbReference>
<comment type="catalytic activity">
    <reaction evidence="7">
        <text>dCMP + ATP = dCDP + ADP</text>
        <dbReference type="Rhea" id="RHEA:25094"/>
        <dbReference type="ChEBI" id="CHEBI:30616"/>
        <dbReference type="ChEBI" id="CHEBI:57566"/>
        <dbReference type="ChEBI" id="CHEBI:58593"/>
        <dbReference type="ChEBI" id="CHEBI:456216"/>
        <dbReference type="EC" id="2.7.4.25"/>
    </reaction>
</comment>
<evidence type="ECO:0000313" key="10">
    <source>
        <dbReference type="EMBL" id="VAW49943.1"/>
    </source>
</evidence>
<sequence length="223" mass="23946">MSQTIPVITIDGPSGVGKGTLAQFLTNETGFHLLDSGAIYRALAFGAVKNNLALDDVTALSVLAETLPVEFVATQILYEGEDITTQVRTEEVAGVASTIAVILEVRAALMARQKAFATLPGLIADGRDMGTVVFPDADIKFYLTASAVIRAERRVKQLKMQGVSANIAQITKDIEARDERDLNRKTAPLKPAEDAIVIDTSHLDIKAVCEKAIALVREKVLTI</sequence>
<dbReference type="GO" id="GO:0005524">
    <property type="term" value="F:ATP binding"/>
    <property type="evidence" value="ECO:0007669"/>
    <property type="project" value="UniProtKB-KW"/>
</dbReference>
<evidence type="ECO:0000256" key="6">
    <source>
        <dbReference type="ARBA" id="ARBA00022840"/>
    </source>
</evidence>
<keyword evidence="6" id="KW-0067">ATP-binding</keyword>
<evidence type="ECO:0000256" key="2">
    <source>
        <dbReference type="ARBA" id="ARBA00012906"/>
    </source>
</evidence>
<proteinExistence type="inferred from homology"/>
<keyword evidence="3 10" id="KW-0808">Transferase</keyword>
<comment type="similarity">
    <text evidence="1">Belongs to the cytidylate kinase family. Type 1 subfamily.</text>
</comment>
<gene>
    <name evidence="10" type="ORF">MNBD_GAMMA04-664</name>
</gene>
<dbReference type="CDD" id="cd02020">
    <property type="entry name" value="CMPK"/>
    <property type="match status" value="1"/>
</dbReference>
<evidence type="ECO:0000256" key="8">
    <source>
        <dbReference type="ARBA" id="ARBA00048478"/>
    </source>
</evidence>
<comment type="catalytic activity">
    <reaction evidence="8">
        <text>CMP + ATP = CDP + ADP</text>
        <dbReference type="Rhea" id="RHEA:11600"/>
        <dbReference type="ChEBI" id="CHEBI:30616"/>
        <dbReference type="ChEBI" id="CHEBI:58069"/>
        <dbReference type="ChEBI" id="CHEBI:60377"/>
        <dbReference type="ChEBI" id="CHEBI:456216"/>
        <dbReference type="EC" id="2.7.4.25"/>
    </reaction>
</comment>
<organism evidence="10">
    <name type="scientific">hydrothermal vent metagenome</name>
    <dbReference type="NCBI Taxonomy" id="652676"/>
    <lineage>
        <taxon>unclassified sequences</taxon>
        <taxon>metagenomes</taxon>
        <taxon>ecological metagenomes</taxon>
    </lineage>
</organism>
<dbReference type="SUPFAM" id="SSF52540">
    <property type="entry name" value="P-loop containing nucleoside triphosphate hydrolases"/>
    <property type="match status" value="1"/>
</dbReference>
<dbReference type="EC" id="2.7.4.25" evidence="2"/>
<dbReference type="GO" id="GO:0036430">
    <property type="term" value="F:CMP kinase activity"/>
    <property type="evidence" value="ECO:0007669"/>
    <property type="project" value="RHEA"/>
</dbReference>
<dbReference type="GO" id="GO:0036431">
    <property type="term" value="F:dCMP kinase activity"/>
    <property type="evidence" value="ECO:0007669"/>
    <property type="project" value="InterPro"/>
</dbReference>
<dbReference type="Pfam" id="PF02224">
    <property type="entry name" value="Cytidylate_kin"/>
    <property type="match status" value="1"/>
</dbReference>
<evidence type="ECO:0000256" key="1">
    <source>
        <dbReference type="ARBA" id="ARBA00009427"/>
    </source>
</evidence>
<feature type="domain" description="Cytidylate kinase" evidence="9">
    <location>
        <begin position="8"/>
        <end position="217"/>
    </location>
</feature>
<evidence type="ECO:0000256" key="3">
    <source>
        <dbReference type="ARBA" id="ARBA00022679"/>
    </source>
</evidence>
<reference evidence="10" key="1">
    <citation type="submission" date="2018-06" db="EMBL/GenBank/DDBJ databases">
        <authorList>
            <person name="Zhirakovskaya E."/>
        </authorList>
    </citation>
    <scope>NUCLEOTIDE SEQUENCE</scope>
</reference>
<evidence type="ECO:0000259" key="9">
    <source>
        <dbReference type="Pfam" id="PF02224"/>
    </source>
</evidence>
<dbReference type="InterPro" id="IPR003136">
    <property type="entry name" value="Cytidylate_kin"/>
</dbReference>
<dbReference type="GO" id="GO:0015949">
    <property type="term" value="P:nucleobase-containing small molecule interconversion"/>
    <property type="evidence" value="ECO:0007669"/>
    <property type="project" value="TreeGrafter"/>
</dbReference>
<keyword evidence="4" id="KW-0547">Nucleotide-binding</keyword>
<evidence type="ECO:0000256" key="5">
    <source>
        <dbReference type="ARBA" id="ARBA00022777"/>
    </source>
</evidence>
<dbReference type="PANTHER" id="PTHR21299:SF2">
    <property type="entry name" value="CYTIDYLATE KINASE"/>
    <property type="match status" value="1"/>
</dbReference>
<dbReference type="EMBL" id="UOFB01000416">
    <property type="protein sequence ID" value="VAW49943.1"/>
    <property type="molecule type" value="Genomic_DNA"/>
</dbReference>
<protein>
    <recommendedName>
        <fullName evidence="2">(d)CMP kinase</fullName>
        <ecNumber evidence="2">2.7.4.25</ecNumber>
    </recommendedName>
</protein>
<keyword evidence="5 10" id="KW-0418">Kinase</keyword>
<accession>A0A3B0WC76</accession>
<dbReference type="InterPro" id="IPR027417">
    <property type="entry name" value="P-loop_NTPase"/>
</dbReference>
<dbReference type="NCBIfam" id="TIGR00017">
    <property type="entry name" value="cmk"/>
    <property type="match status" value="1"/>
</dbReference>
<dbReference type="AlphaFoldDB" id="A0A3B0WC76"/>
<dbReference type="HAMAP" id="MF_00238">
    <property type="entry name" value="Cytidyl_kinase_type1"/>
    <property type="match status" value="1"/>
</dbReference>
<dbReference type="PANTHER" id="PTHR21299">
    <property type="entry name" value="CYTIDYLATE KINASE/PANTOATE-BETA-ALANINE LIGASE"/>
    <property type="match status" value="1"/>
</dbReference>
<dbReference type="GO" id="GO:0005829">
    <property type="term" value="C:cytosol"/>
    <property type="evidence" value="ECO:0007669"/>
    <property type="project" value="TreeGrafter"/>
</dbReference>
<evidence type="ECO:0000256" key="7">
    <source>
        <dbReference type="ARBA" id="ARBA00047615"/>
    </source>
</evidence>
<dbReference type="InterPro" id="IPR011994">
    <property type="entry name" value="Cytidylate_kinase_dom"/>
</dbReference>
<name>A0A3B0WC76_9ZZZZ</name>
<evidence type="ECO:0000256" key="4">
    <source>
        <dbReference type="ARBA" id="ARBA00022741"/>
    </source>
</evidence>